<keyword evidence="2" id="KW-0813">Transport</keyword>
<dbReference type="PANTHER" id="PTHR12100:SF0">
    <property type="entry name" value="EXOCYST COMPLEX COMPONENT 5"/>
    <property type="match status" value="1"/>
</dbReference>
<evidence type="ECO:0000256" key="5">
    <source>
        <dbReference type="SAM" id="MobiDB-lite"/>
    </source>
</evidence>
<dbReference type="OrthoDB" id="125856at2759"/>
<dbReference type="AlphaFoldDB" id="A0A1G4JGM7"/>
<dbReference type="GO" id="GO:0006887">
    <property type="term" value="P:exocytosis"/>
    <property type="evidence" value="ECO:0007669"/>
    <property type="project" value="UniProtKB-KW"/>
</dbReference>
<accession>A0A1G4JGM7</accession>
<comment type="similarity">
    <text evidence="1">Belongs to the SEC10 family.</text>
</comment>
<organism evidence="8 9">
    <name type="scientific">Lachancea meyersii CBS 8951</name>
    <dbReference type="NCBI Taxonomy" id="1266667"/>
    <lineage>
        <taxon>Eukaryota</taxon>
        <taxon>Fungi</taxon>
        <taxon>Dikarya</taxon>
        <taxon>Ascomycota</taxon>
        <taxon>Saccharomycotina</taxon>
        <taxon>Saccharomycetes</taxon>
        <taxon>Saccharomycetales</taxon>
        <taxon>Saccharomycetaceae</taxon>
        <taxon>Lachancea</taxon>
    </lineage>
</organism>
<dbReference type="Pfam" id="PF07393">
    <property type="entry name" value="Sec10_HB"/>
    <property type="match status" value="1"/>
</dbReference>
<gene>
    <name evidence="8" type="ORF">LAME_0E03950G</name>
</gene>
<reference evidence="9" key="1">
    <citation type="submission" date="2016-03" db="EMBL/GenBank/DDBJ databases">
        <authorList>
            <person name="Devillers Hugo."/>
        </authorList>
    </citation>
    <scope>NUCLEOTIDE SEQUENCE [LARGE SCALE GENOMIC DNA]</scope>
</reference>
<dbReference type="Proteomes" id="UP000191144">
    <property type="component" value="Chromosome E"/>
</dbReference>
<feature type="region of interest" description="Disordered" evidence="5">
    <location>
        <begin position="487"/>
        <end position="510"/>
    </location>
</feature>
<feature type="compositionally biased region" description="Polar residues" evidence="5">
    <location>
        <begin position="492"/>
        <end position="510"/>
    </location>
</feature>
<dbReference type="EMBL" id="LT598481">
    <property type="protein sequence ID" value="SCU89508.1"/>
    <property type="molecule type" value="Genomic_DNA"/>
</dbReference>
<protein>
    <submittedName>
        <fullName evidence="8">LAME_0E03950g1_1</fullName>
    </submittedName>
</protein>
<evidence type="ECO:0000256" key="4">
    <source>
        <dbReference type="ARBA" id="ARBA00023054"/>
    </source>
</evidence>
<proteinExistence type="inferred from homology"/>
<dbReference type="GO" id="GO:0006893">
    <property type="term" value="P:Golgi to plasma membrane transport"/>
    <property type="evidence" value="ECO:0007669"/>
    <property type="project" value="TreeGrafter"/>
</dbReference>
<evidence type="ECO:0000259" key="7">
    <source>
        <dbReference type="Pfam" id="PF20667"/>
    </source>
</evidence>
<dbReference type="PANTHER" id="PTHR12100">
    <property type="entry name" value="SEC10"/>
    <property type="match status" value="1"/>
</dbReference>
<evidence type="ECO:0000256" key="1">
    <source>
        <dbReference type="ARBA" id="ARBA00006572"/>
    </source>
</evidence>
<keyword evidence="4" id="KW-0175">Coiled coil</keyword>
<feature type="domain" description="Exocyst complex component Sec10 N-terminal" evidence="7">
    <location>
        <begin position="54"/>
        <end position="169"/>
    </location>
</feature>
<dbReference type="InterPro" id="IPR009976">
    <property type="entry name" value="Sec10-like"/>
</dbReference>
<keyword evidence="3" id="KW-0268">Exocytosis</keyword>
<evidence type="ECO:0000259" key="6">
    <source>
        <dbReference type="Pfam" id="PF07393"/>
    </source>
</evidence>
<sequence>MNSLYELDSKWRKLLNLDNFLGGLTVHEFVHEISNENSLKDRAAHTGTWEHLDPKPYIRTFESTVKELQKLSTDVESRKSQLEQGVAKYELLHAQRVLQLRDNLETIVKDSSVLDTKLTSVAQVVSPLGEKLERAIKRKNMYVKSVELISYYSTFHTNGISQELETLRTSKNWKSRARASILVKNLLILTRKIETKSVPKTIETSAVIESYAEKMEKEFLAEFNTAYRENSFDQLTEIAIILNRYNNGLNVIQSFINQHEYFISVDQEDFLFDETFKKNISNSDFHALCYEAKMVHKLDEIETLIKNESKVVKQVFESRCAYVLQLFIQKIFLQKIEPRVESLLNAALSLSGLAYVRVLYALFSLLGQFVKDLSEFFQFADIDTTGDLASALERSFADLFSKTIYDRAKYFDLEKRSLEIALAQKTSKFCLEHDKEIFARALNTKLMSGSSFANDLEFQESSAASSGKLSQINNFLKSHLEREKRKLHGTDVLSNTRNASGRAGSPNTSQAESEFSLQCIDGMLKCAIESVARIMELVPSKANEYTYEIVEIVLMGTVSSYVECGLEVSYSQMTEQDLSKSPELDMSYLNYITKASEMLSLISASIKTVVLPLFVNTPEIKKAVITITNHYIKRCELFMNVIIDETVLAFTQRFLVSLSKQKKKDFLPKTQDILDHDTLPASEIVKDLNSLYSQVRLYLKNENLQSFLQQIGSTLSRLLFEHYKKFQVSSVGGIIVTKDIIGIQTAIEEWSVDGLVDDFATLRELANLFTVQPEELTSLTEEGHLALVDQRIIAAYLAKRDDFNQNSFVSKFGLS</sequence>
<evidence type="ECO:0000256" key="2">
    <source>
        <dbReference type="ARBA" id="ARBA00022448"/>
    </source>
</evidence>
<dbReference type="GO" id="GO:0000145">
    <property type="term" value="C:exocyst"/>
    <property type="evidence" value="ECO:0007669"/>
    <property type="project" value="TreeGrafter"/>
</dbReference>
<evidence type="ECO:0000313" key="8">
    <source>
        <dbReference type="EMBL" id="SCU89508.1"/>
    </source>
</evidence>
<feature type="domain" description="Exocyst complex component Sec10-like alpha-helical bundle" evidence="6">
    <location>
        <begin position="181"/>
        <end position="807"/>
    </location>
</feature>
<dbReference type="Pfam" id="PF20667">
    <property type="entry name" value="Sec10_N"/>
    <property type="match status" value="1"/>
</dbReference>
<dbReference type="InterPro" id="IPR048627">
    <property type="entry name" value="Sec10_HB"/>
</dbReference>
<dbReference type="Gene3D" id="1.20.58.1970">
    <property type="match status" value="1"/>
</dbReference>
<evidence type="ECO:0000256" key="3">
    <source>
        <dbReference type="ARBA" id="ARBA00022483"/>
    </source>
</evidence>
<evidence type="ECO:0000313" key="9">
    <source>
        <dbReference type="Proteomes" id="UP000191144"/>
    </source>
</evidence>
<name>A0A1G4JGM7_9SACH</name>
<dbReference type="InterPro" id="IPR048625">
    <property type="entry name" value="Sec10_N"/>
</dbReference>
<keyword evidence="9" id="KW-1185">Reference proteome</keyword>